<dbReference type="SUPFAM" id="SSF51126">
    <property type="entry name" value="Pectin lyase-like"/>
    <property type="match status" value="1"/>
</dbReference>
<dbReference type="RefSeq" id="WP_336585281.1">
    <property type="nucleotide sequence ID" value="NZ_JBBAXC010000001.1"/>
</dbReference>
<dbReference type="InterPro" id="IPR011050">
    <property type="entry name" value="Pectin_lyase_fold/virulence"/>
</dbReference>
<comment type="caution">
    <text evidence="2">The sequence shown here is derived from an EMBL/GenBank/DDBJ whole genome shotgun (WGS) entry which is preliminary data.</text>
</comment>
<dbReference type="InterPro" id="IPR039448">
    <property type="entry name" value="Beta_helix"/>
</dbReference>
<feature type="domain" description="Right handed beta helix" evidence="1">
    <location>
        <begin position="9"/>
        <end position="142"/>
    </location>
</feature>
<dbReference type="Gene3D" id="2.160.20.10">
    <property type="entry name" value="Single-stranded right-handed beta-helix, Pectin lyase-like"/>
    <property type="match status" value="1"/>
</dbReference>
<protein>
    <submittedName>
        <fullName evidence="2">Right-handed parallel beta-helix repeat-containing protein</fullName>
    </submittedName>
</protein>
<name>A0ABU8H8U5_9BACI</name>
<organism evidence="2 3">
    <name type="scientific">Bacillus spongiae</name>
    <dbReference type="NCBI Taxonomy" id="2683610"/>
    <lineage>
        <taxon>Bacteria</taxon>
        <taxon>Bacillati</taxon>
        <taxon>Bacillota</taxon>
        <taxon>Bacilli</taxon>
        <taxon>Bacillales</taxon>
        <taxon>Bacillaceae</taxon>
        <taxon>Bacillus</taxon>
    </lineage>
</organism>
<accession>A0ABU8H8U5</accession>
<dbReference type="InterPro" id="IPR012334">
    <property type="entry name" value="Pectin_lyas_fold"/>
</dbReference>
<gene>
    <name evidence="2" type="ORF">WAK64_00970</name>
</gene>
<keyword evidence="3" id="KW-1185">Reference proteome</keyword>
<dbReference type="Pfam" id="PF13229">
    <property type="entry name" value="Beta_helix"/>
    <property type="match status" value="1"/>
</dbReference>
<evidence type="ECO:0000313" key="2">
    <source>
        <dbReference type="EMBL" id="MEI5905636.1"/>
    </source>
</evidence>
<reference evidence="2 3" key="1">
    <citation type="journal article" date="2018" name="J. Microbiol.">
        <title>Bacillus spongiae sp. nov., isolated from sponge of Jeju Island.</title>
        <authorList>
            <person name="Lee G.E."/>
            <person name="Im W.T."/>
            <person name="Park J.S."/>
        </authorList>
    </citation>
    <scope>NUCLEOTIDE SEQUENCE [LARGE SCALE GENOMIC DNA]</scope>
    <source>
        <strain evidence="2 3">135PIL107-10</strain>
    </source>
</reference>
<dbReference type="EMBL" id="JBBAXC010000001">
    <property type="protein sequence ID" value="MEI5905636.1"/>
    <property type="molecule type" value="Genomic_DNA"/>
</dbReference>
<evidence type="ECO:0000259" key="1">
    <source>
        <dbReference type="Pfam" id="PF13229"/>
    </source>
</evidence>
<sequence>MYGARFPDDGVRVVSNSNVLKKIESKLNIGISSTGILVIGNNNFITECSTLMNQLNGIDISLGQNNCILKCECNKNNNYGYSIIGTNTNNKLLLNTASENSNDGFFINSSPNTIFQNISNQNKTRGILVGAVADDNNIVKNLICNNSSSGIEIVNGSFRNAIDSNTVRNNGTDMTDAGILVNSGVANNTIRFNRARNNVIFDIEAIPPANFANTFDGNKCGNSDPPGLCI</sequence>
<proteinExistence type="predicted"/>
<dbReference type="SMART" id="SM00710">
    <property type="entry name" value="PbH1"/>
    <property type="match status" value="5"/>
</dbReference>
<dbReference type="InterPro" id="IPR006626">
    <property type="entry name" value="PbH1"/>
</dbReference>
<evidence type="ECO:0000313" key="3">
    <source>
        <dbReference type="Proteomes" id="UP001312865"/>
    </source>
</evidence>
<dbReference type="Proteomes" id="UP001312865">
    <property type="component" value="Unassembled WGS sequence"/>
</dbReference>